<feature type="coiled-coil region" evidence="1">
    <location>
        <begin position="397"/>
        <end position="424"/>
    </location>
</feature>
<evidence type="ECO:0000313" key="3">
    <source>
        <dbReference type="Proteomes" id="UP000238220"/>
    </source>
</evidence>
<keyword evidence="3" id="KW-1185">Reference proteome</keyword>
<reference evidence="2 3" key="1">
    <citation type="submission" date="2018-02" db="EMBL/GenBank/DDBJ databases">
        <title>Genome sequencing of Solimonas sp. HR-BB.</title>
        <authorList>
            <person name="Lee Y."/>
            <person name="Jeon C.O."/>
        </authorList>
    </citation>
    <scope>NUCLEOTIDE SEQUENCE [LARGE SCALE GENOMIC DNA]</scope>
    <source>
        <strain evidence="2 3">HR-BB</strain>
    </source>
</reference>
<gene>
    <name evidence="2" type="ORF">C3942_13485</name>
</gene>
<dbReference type="EMBL" id="PSNW01000007">
    <property type="protein sequence ID" value="PPE73282.1"/>
    <property type="molecule type" value="Genomic_DNA"/>
</dbReference>
<dbReference type="RefSeq" id="WP_104230878.1">
    <property type="nucleotide sequence ID" value="NZ_PSNW01000007.1"/>
</dbReference>
<protein>
    <submittedName>
        <fullName evidence="2">Uncharacterized protein</fullName>
    </submittedName>
</protein>
<comment type="caution">
    <text evidence="2">The sequence shown here is derived from an EMBL/GenBank/DDBJ whole genome shotgun (WGS) entry which is preliminary data.</text>
</comment>
<sequence length="560" mass="60689">MWLAALVALPVRAAETPAALASAALELDRQAQSLPAASDTQRLTLYIGNRIEGSLLREVSVTVDGRAAARHRYSDREALALRSGGLHAITLMPLPEGSHRLRVDFIARAEDAQPGDARLHAQIEQDYSKGAAAGRVELTLARQGLRSRPALQWQDWAQPQAALEDPELRAADFLLRTGRALRAALLLERLQASGQPLAASFERRRADSLAALELAPAAMPAGSPLLERYGGAVAALRQGDAQAAARLEAMGSADAPDAESRMLRDYANLELGYQLLRQGQGEQAKPVFSRIRSPGPCSNAALLGFGWAFLVPAGAEGGSMFAAQAPLWPAGPEDAARLRRSTPFRYLHSVAVAGERKLDLQRALAPWVELLGRDATDPAVQEGLLAVPYALAHLGAYEQSQQYLRRAVGDLERARQELDAAMRHVSSGELAERLRERMTDEGDGWRRELADLPFAEATAYLKPLMLDSAFLAALSAQQRLAEIDQALQAQALRLDGSALSAEIAGLRQRVAAAAQRQDGELRELALAQLRRQQQHTLAYLAEARLALARVHDRPLEEEAS</sequence>
<dbReference type="OrthoDB" id="6072288at2"/>
<accession>A0A2S5TED7</accession>
<keyword evidence="1" id="KW-0175">Coiled coil</keyword>
<name>A0A2S5TED7_9GAMM</name>
<organism evidence="2 3">
    <name type="scientific">Solimonas fluminis</name>
    <dbReference type="NCBI Taxonomy" id="2086571"/>
    <lineage>
        <taxon>Bacteria</taxon>
        <taxon>Pseudomonadati</taxon>
        <taxon>Pseudomonadota</taxon>
        <taxon>Gammaproteobacteria</taxon>
        <taxon>Nevskiales</taxon>
        <taxon>Nevskiaceae</taxon>
        <taxon>Solimonas</taxon>
    </lineage>
</organism>
<evidence type="ECO:0000313" key="2">
    <source>
        <dbReference type="EMBL" id="PPE73282.1"/>
    </source>
</evidence>
<evidence type="ECO:0000256" key="1">
    <source>
        <dbReference type="SAM" id="Coils"/>
    </source>
</evidence>
<dbReference type="Proteomes" id="UP000238220">
    <property type="component" value="Unassembled WGS sequence"/>
</dbReference>
<dbReference type="AlphaFoldDB" id="A0A2S5TED7"/>
<proteinExistence type="predicted"/>